<proteinExistence type="predicted"/>
<gene>
    <name evidence="1" type="ORF">QYM36_001309</name>
</gene>
<dbReference type="AlphaFoldDB" id="A0AA88IA88"/>
<reference evidence="1" key="1">
    <citation type="submission" date="2023-07" db="EMBL/GenBank/DDBJ databases">
        <title>Chromosome-level genome assembly of Artemia franciscana.</title>
        <authorList>
            <person name="Jo E."/>
        </authorList>
    </citation>
    <scope>NUCLEOTIDE SEQUENCE</scope>
    <source>
        <tissue evidence="1">Whole body</tissue>
    </source>
</reference>
<comment type="caution">
    <text evidence="1">The sequence shown here is derived from an EMBL/GenBank/DDBJ whole genome shotgun (WGS) entry which is preliminary data.</text>
</comment>
<keyword evidence="2" id="KW-1185">Reference proteome</keyword>
<dbReference type="Proteomes" id="UP001187531">
    <property type="component" value="Unassembled WGS sequence"/>
</dbReference>
<accession>A0AA88IA88</accession>
<protein>
    <submittedName>
        <fullName evidence="1">Uncharacterized protein</fullName>
    </submittedName>
</protein>
<dbReference type="EMBL" id="JAVRJZ010000003">
    <property type="protein sequence ID" value="KAK2724775.1"/>
    <property type="molecule type" value="Genomic_DNA"/>
</dbReference>
<name>A0AA88IA88_ARTSF</name>
<sequence length="170" mass="18934">MKGLPEEQKDCLNVGHNASLGNGNLRQELVQFFVISNGKLKVTRNYTSFLLSRAALPASSRAIASKQPNTPSLLQGKWVPLHQLALHSCSFSEDGESFLLTACFDDARSVTPGNEDDLLESIDFEQISDDELENDVLLEPSIDPMDVDWKSLYTAKLVQEAKPTPSRQRW</sequence>
<evidence type="ECO:0000313" key="2">
    <source>
        <dbReference type="Proteomes" id="UP001187531"/>
    </source>
</evidence>
<evidence type="ECO:0000313" key="1">
    <source>
        <dbReference type="EMBL" id="KAK2724775.1"/>
    </source>
</evidence>
<organism evidence="1 2">
    <name type="scientific">Artemia franciscana</name>
    <name type="common">Brine shrimp</name>
    <name type="synonym">Artemia sanfranciscana</name>
    <dbReference type="NCBI Taxonomy" id="6661"/>
    <lineage>
        <taxon>Eukaryota</taxon>
        <taxon>Metazoa</taxon>
        <taxon>Ecdysozoa</taxon>
        <taxon>Arthropoda</taxon>
        <taxon>Crustacea</taxon>
        <taxon>Branchiopoda</taxon>
        <taxon>Anostraca</taxon>
        <taxon>Artemiidae</taxon>
        <taxon>Artemia</taxon>
    </lineage>
</organism>